<reference evidence="9" key="1">
    <citation type="submission" date="2017-09" db="EMBL/GenBank/DDBJ databases">
        <title>Depth-based differentiation of microbial function through sediment-hosted aquifers and enrichment of novel symbionts in the deep terrestrial subsurface.</title>
        <authorList>
            <person name="Probst A.J."/>
            <person name="Ladd B."/>
            <person name="Jarett J.K."/>
            <person name="Geller-Mcgrath D.E."/>
            <person name="Sieber C.M.K."/>
            <person name="Emerson J.B."/>
            <person name="Anantharaman K."/>
            <person name="Thomas B.C."/>
            <person name="Malmstrom R."/>
            <person name="Stieglmeier M."/>
            <person name="Klingl A."/>
            <person name="Woyke T."/>
            <person name="Ryan C.M."/>
            <person name="Banfield J.F."/>
        </authorList>
    </citation>
    <scope>NUCLEOTIDE SEQUENCE [LARGE SCALE GENOMIC DNA]</scope>
</reference>
<feature type="domain" description="Ribosomal RNA adenine methylase transferase N-terminal" evidence="7">
    <location>
        <begin position="36"/>
        <end position="202"/>
    </location>
</feature>
<dbReference type="SUPFAM" id="SSF53335">
    <property type="entry name" value="S-adenosyl-L-methionine-dependent methyltransferases"/>
    <property type="match status" value="1"/>
</dbReference>
<sequence length="305" mass="32649">MHPDPADLEQLKPLLVQAGIRPRRSSGQNFLRNGAVFDAAVAALDPHIPRVTELGAGPGGLTVRLLAAGFTVRAIERDRALVAVLSVVVPQTAAAQLTVVPADLREAAWYEGEGDWQLAGNIPYNVSGYILRRMVQLSPARAVLLVQKEVGQRLIAGPPRLSLLGLAVQLWGAPRRVRPVPRGSFWPVPAVDSVLVHITPHPSALESAARERILAYARPLFAGRRKQLGGSVRRTLGLDAAAAAAVLAAAGIAPQQRPQEVGVAKWIALASELERREIKPPSAAAKEKHTAEHIKHQRTTAPNGQ</sequence>
<dbReference type="PANTHER" id="PTHR11727:SF7">
    <property type="entry name" value="DIMETHYLADENOSINE TRANSFERASE-RELATED"/>
    <property type="match status" value="1"/>
</dbReference>
<keyword evidence="4 5" id="KW-0694">RNA-binding</keyword>
<comment type="similarity">
    <text evidence="5">Belongs to the class I-like SAM-binding methyltransferase superfamily. rRNA adenine N(6)-methyltransferase family.</text>
</comment>
<feature type="binding site" evidence="5">
    <location>
        <position position="103"/>
    </location>
    <ligand>
        <name>S-adenosyl-L-methionine</name>
        <dbReference type="ChEBI" id="CHEBI:59789"/>
    </ligand>
</feature>
<dbReference type="AlphaFoldDB" id="A0A2H0TRK5"/>
<evidence type="ECO:0000313" key="8">
    <source>
        <dbReference type="EMBL" id="PIR74769.1"/>
    </source>
</evidence>
<dbReference type="PANTHER" id="PTHR11727">
    <property type="entry name" value="DIMETHYLADENOSINE TRANSFERASE"/>
    <property type="match status" value="1"/>
</dbReference>
<dbReference type="InterPro" id="IPR001737">
    <property type="entry name" value="KsgA/Erm"/>
</dbReference>
<dbReference type="GO" id="GO:0000179">
    <property type="term" value="F:rRNA (adenine-N6,N6-)-dimethyltransferase activity"/>
    <property type="evidence" value="ECO:0007669"/>
    <property type="project" value="UniProtKB-UniRule"/>
</dbReference>
<dbReference type="Gene3D" id="3.40.50.150">
    <property type="entry name" value="Vaccinia Virus protein VP39"/>
    <property type="match status" value="1"/>
</dbReference>
<dbReference type="InterPro" id="IPR029063">
    <property type="entry name" value="SAM-dependent_MTases_sf"/>
</dbReference>
<gene>
    <name evidence="8" type="ORF">COU35_00630</name>
</gene>
<dbReference type="InterPro" id="IPR020596">
    <property type="entry name" value="rRNA_Ade_Mease_Trfase_CS"/>
</dbReference>
<keyword evidence="3 5" id="KW-0949">S-adenosyl-L-methionine</keyword>
<comment type="caution">
    <text evidence="8">The sequence shown here is derived from an EMBL/GenBank/DDBJ whole genome shotgun (WGS) entry which is preliminary data.</text>
</comment>
<proteinExistence type="inferred from homology"/>
<feature type="binding site" evidence="5">
    <location>
        <position position="31"/>
    </location>
    <ligand>
        <name>S-adenosyl-L-methionine</name>
        <dbReference type="ChEBI" id="CHEBI:59789"/>
    </ligand>
</feature>
<feature type="binding site" evidence="5">
    <location>
        <position position="121"/>
    </location>
    <ligand>
        <name>S-adenosyl-L-methionine</name>
        <dbReference type="ChEBI" id="CHEBI:59789"/>
    </ligand>
</feature>
<dbReference type="GO" id="GO:0005829">
    <property type="term" value="C:cytosol"/>
    <property type="evidence" value="ECO:0007669"/>
    <property type="project" value="TreeGrafter"/>
</dbReference>
<dbReference type="PROSITE" id="PS01131">
    <property type="entry name" value="RRNA_A_DIMETH"/>
    <property type="match status" value="1"/>
</dbReference>
<feature type="binding site" evidence="5">
    <location>
        <position position="29"/>
    </location>
    <ligand>
        <name>S-adenosyl-L-methionine</name>
        <dbReference type="ChEBI" id="CHEBI:59789"/>
    </ligand>
</feature>
<dbReference type="Proteomes" id="UP000230154">
    <property type="component" value="Unassembled WGS sequence"/>
</dbReference>
<dbReference type="InterPro" id="IPR020598">
    <property type="entry name" value="rRNA_Ade_methylase_Trfase_N"/>
</dbReference>
<dbReference type="Gene3D" id="1.10.8.100">
    <property type="entry name" value="Ribosomal RNA adenine dimethylase-like, domain 2"/>
    <property type="match status" value="1"/>
</dbReference>
<organism evidence="8 9">
    <name type="scientific">Candidatus Magasanikbacteria bacterium CG10_big_fil_rev_8_21_14_0_10_47_10</name>
    <dbReference type="NCBI Taxonomy" id="1974652"/>
    <lineage>
        <taxon>Bacteria</taxon>
        <taxon>Candidatus Magasanikiibacteriota</taxon>
    </lineage>
</organism>
<name>A0A2H0TRK5_9BACT</name>
<feature type="binding site" evidence="5">
    <location>
        <position position="55"/>
    </location>
    <ligand>
        <name>S-adenosyl-L-methionine</name>
        <dbReference type="ChEBI" id="CHEBI:59789"/>
    </ligand>
</feature>
<evidence type="ECO:0000256" key="2">
    <source>
        <dbReference type="ARBA" id="ARBA00022679"/>
    </source>
</evidence>
<feature type="compositionally biased region" description="Basic and acidic residues" evidence="6">
    <location>
        <begin position="278"/>
        <end position="294"/>
    </location>
</feature>
<accession>A0A2H0TRK5</accession>
<evidence type="ECO:0000256" key="3">
    <source>
        <dbReference type="ARBA" id="ARBA00022691"/>
    </source>
</evidence>
<dbReference type="GO" id="GO:0003723">
    <property type="term" value="F:RNA binding"/>
    <property type="evidence" value="ECO:0007669"/>
    <property type="project" value="UniProtKB-UniRule"/>
</dbReference>
<dbReference type="Pfam" id="PF00398">
    <property type="entry name" value="RrnaAD"/>
    <property type="match status" value="1"/>
</dbReference>
<evidence type="ECO:0000259" key="7">
    <source>
        <dbReference type="SMART" id="SM00650"/>
    </source>
</evidence>
<protein>
    <recommendedName>
        <fullName evidence="7">Ribosomal RNA adenine methylase transferase N-terminal domain-containing protein</fullName>
    </recommendedName>
</protein>
<evidence type="ECO:0000256" key="4">
    <source>
        <dbReference type="ARBA" id="ARBA00022884"/>
    </source>
</evidence>
<evidence type="ECO:0000313" key="9">
    <source>
        <dbReference type="Proteomes" id="UP000230154"/>
    </source>
</evidence>
<evidence type="ECO:0000256" key="5">
    <source>
        <dbReference type="PROSITE-ProRule" id="PRU01026"/>
    </source>
</evidence>
<keyword evidence="1 5" id="KW-0489">Methyltransferase</keyword>
<dbReference type="PROSITE" id="PS51689">
    <property type="entry name" value="SAM_RNA_A_N6_MT"/>
    <property type="match status" value="1"/>
</dbReference>
<feature type="binding site" evidence="5">
    <location>
        <position position="76"/>
    </location>
    <ligand>
        <name>S-adenosyl-L-methionine</name>
        <dbReference type="ChEBI" id="CHEBI:59789"/>
    </ligand>
</feature>
<dbReference type="EMBL" id="PFCB01000006">
    <property type="protein sequence ID" value="PIR74769.1"/>
    <property type="molecule type" value="Genomic_DNA"/>
</dbReference>
<keyword evidence="2 5" id="KW-0808">Transferase</keyword>
<dbReference type="SMART" id="SM00650">
    <property type="entry name" value="rADc"/>
    <property type="match status" value="1"/>
</dbReference>
<evidence type="ECO:0000256" key="6">
    <source>
        <dbReference type="SAM" id="MobiDB-lite"/>
    </source>
</evidence>
<dbReference type="InterPro" id="IPR023165">
    <property type="entry name" value="rRNA_Ade_diMease-like_C"/>
</dbReference>
<feature type="region of interest" description="Disordered" evidence="6">
    <location>
        <begin position="278"/>
        <end position="305"/>
    </location>
</feature>
<evidence type="ECO:0000256" key="1">
    <source>
        <dbReference type="ARBA" id="ARBA00022603"/>
    </source>
</evidence>